<keyword evidence="5" id="KW-1185">Reference proteome</keyword>
<dbReference type="InterPro" id="IPR050441">
    <property type="entry name" value="RBM"/>
</dbReference>
<feature type="compositionally biased region" description="Polar residues" evidence="2">
    <location>
        <begin position="236"/>
        <end position="245"/>
    </location>
</feature>
<evidence type="ECO:0000259" key="3">
    <source>
        <dbReference type="PROSITE" id="PS50102"/>
    </source>
</evidence>
<dbReference type="CDD" id="cd00590">
    <property type="entry name" value="RRM_SF"/>
    <property type="match status" value="2"/>
</dbReference>
<dbReference type="AlphaFoldDB" id="A0A9W8BH20"/>
<feature type="compositionally biased region" description="Basic and acidic residues" evidence="2">
    <location>
        <begin position="37"/>
        <end position="51"/>
    </location>
</feature>
<feature type="region of interest" description="Disordered" evidence="2">
    <location>
        <begin position="439"/>
        <end position="472"/>
    </location>
</feature>
<dbReference type="InterPro" id="IPR035979">
    <property type="entry name" value="RBD_domain_sf"/>
</dbReference>
<feature type="region of interest" description="Disordered" evidence="2">
    <location>
        <begin position="21"/>
        <end position="51"/>
    </location>
</feature>
<dbReference type="Proteomes" id="UP001150907">
    <property type="component" value="Unassembled WGS sequence"/>
</dbReference>
<dbReference type="Gene3D" id="3.30.70.330">
    <property type="match status" value="2"/>
</dbReference>
<dbReference type="GO" id="GO:0003723">
    <property type="term" value="F:RNA binding"/>
    <property type="evidence" value="ECO:0007669"/>
    <property type="project" value="UniProtKB-UniRule"/>
</dbReference>
<reference evidence="4" key="1">
    <citation type="submission" date="2022-07" db="EMBL/GenBank/DDBJ databases">
        <title>Phylogenomic reconstructions and comparative analyses of Kickxellomycotina fungi.</title>
        <authorList>
            <person name="Reynolds N.K."/>
            <person name="Stajich J.E."/>
            <person name="Barry K."/>
            <person name="Grigoriev I.V."/>
            <person name="Crous P."/>
            <person name="Smith M.E."/>
        </authorList>
    </citation>
    <scope>NUCLEOTIDE SEQUENCE</scope>
    <source>
        <strain evidence="4">IMI 214461</strain>
    </source>
</reference>
<dbReference type="Pfam" id="PF00076">
    <property type="entry name" value="RRM_1"/>
    <property type="match status" value="2"/>
</dbReference>
<feature type="compositionally biased region" description="Polar residues" evidence="2">
    <location>
        <begin position="255"/>
        <end position="264"/>
    </location>
</feature>
<feature type="region of interest" description="Disordered" evidence="2">
    <location>
        <begin position="223"/>
        <end position="348"/>
    </location>
</feature>
<dbReference type="InterPro" id="IPR000504">
    <property type="entry name" value="RRM_dom"/>
</dbReference>
<keyword evidence="1" id="KW-0694">RNA-binding</keyword>
<dbReference type="EMBL" id="JANBQF010000375">
    <property type="protein sequence ID" value="KAJ2001705.1"/>
    <property type="molecule type" value="Genomic_DNA"/>
</dbReference>
<dbReference type="SUPFAM" id="SSF63570">
    <property type="entry name" value="PABC (PABP) domain"/>
    <property type="match status" value="1"/>
</dbReference>
<sequence length="730" mass="78521">MVSYTDLSPLKQPAVPVAVGLSDPLPDLQPSPVRGKGGKDTRAADKRDSGERISVEEWRRGWEQMHSKMLYFKGVTEDALPELQQLFKAYRGIRLNIDPHESLEIAGNVEFRNVYDTEKAMVILNNKKLQSSAGTLILSPLSNAELGPPPNGGYICIKHIPDDASEAAFYDFMRPSGPLYSCSFPTTASGQRKDLAYACFVDLAYAITAIEQLNFSEFQGNTISMQQSRPPRKSRASTSESNRSADANMVPKSQDALQTTQSATPLVPTAPPRQHNVSAPADECGKNRDAVTVPAPQPALPSSSASPQSSSQVAAEITQSQSQLHQHLQPGRGATSPTGTSDGPGNGLGGVIVPGKLFVTNLHPTVSHKELFALFKKYGYIQSARVSIDPATKKSRGHGIVQFSDPTAALDALKECQGADIKGRKITMYQYEHVNKNMHPSLSPRAGSSPQEWEAPHIGNSSRPHVATATTTTPSADATAAGAALATTAATAPMTSIQANSVPFPRSNSVASNHAADPLLDPAMLRNLSDASRNEILAQKLVSAIASNPAVDVRDASRVVESFMKRSLEDVLALFSDPALLASEWELEQKASIHMPFQPSSRSSASQASSPIAQSTSIAGNIKSSDGGSSNLPELCRKESTGICVQDYNTETEEYIELLLSKPENERKKKLGSRLFPLIKGMGYKDSTKLTVWILDHMGHDVRTMAYTLNDPAKLCDIVNEAQQSLGAPK</sequence>
<name>A0A9W8BH20_9FUNG</name>
<comment type="caution">
    <text evidence="4">The sequence shown here is derived from an EMBL/GenBank/DDBJ whole genome shotgun (WGS) entry which is preliminary data.</text>
</comment>
<gene>
    <name evidence="4" type="ORF">H4R26_003991</name>
</gene>
<evidence type="ECO:0000256" key="1">
    <source>
        <dbReference type="PROSITE-ProRule" id="PRU00176"/>
    </source>
</evidence>
<dbReference type="PROSITE" id="PS50102">
    <property type="entry name" value="RRM"/>
    <property type="match status" value="2"/>
</dbReference>
<accession>A0A9W8BH20</accession>
<dbReference type="SMART" id="SM00360">
    <property type="entry name" value="RRM"/>
    <property type="match status" value="2"/>
</dbReference>
<organism evidence="4 5">
    <name type="scientific">Coemansia thaxteri</name>
    <dbReference type="NCBI Taxonomy" id="2663907"/>
    <lineage>
        <taxon>Eukaryota</taxon>
        <taxon>Fungi</taxon>
        <taxon>Fungi incertae sedis</taxon>
        <taxon>Zoopagomycota</taxon>
        <taxon>Kickxellomycotina</taxon>
        <taxon>Kickxellomycetes</taxon>
        <taxon>Kickxellales</taxon>
        <taxon>Kickxellaceae</taxon>
        <taxon>Coemansia</taxon>
    </lineage>
</organism>
<evidence type="ECO:0000313" key="5">
    <source>
        <dbReference type="Proteomes" id="UP001150907"/>
    </source>
</evidence>
<dbReference type="InterPro" id="IPR012677">
    <property type="entry name" value="Nucleotide-bd_a/b_plait_sf"/>
</dbReference>
<dbReference type="SUPFAM" id="SSF54928">
    <property type="entry name" value="RNA-binding domain, RBD"/>
    <property type="match status" value="2"/>
</dbReference>
<feature type="compositionally biased region" description="Low complexity" evidence="2">
    <location>
        <begin position="300"/>
        <end position="329"/>
    </location>
</feature>
<dbReference type="InterPro" id="IPR036053">
    <property type="entry name" value="PABP-dom"/>
</dbReference>
<protein>
    <recommendedName>
        <fullName evidence="3">RRM domain-containing protein</fullName>
    </recommendedName>
</protein>
<proteinExistence type="predicted"/>
<evidence type="ECO:0000313" key="4">
    <source>
        <dbReference type="EMBL" id="KAJ2001705.1"/>
    </source>
</evidence>
<feature type="compositionally biased region" description="Low complexity" evidence="2">
    <location>
        <begin position="21"/>
        <end position="32"/>
    </location>
</feature>
<feature type="domain" description="RRM" evidence="3">
    <location>
        <begin position="153"/>
        <end position="230"/>
    </location>
</feature>
<dbReference type="OrthoDB" id="6159137at2759"/>
<evidence type="ECO:0000256" key="2">
    <source>
        <dbReference type="SAM" id="MobiDB-lite"/>
    </source>
</evidence>
<dbReference type="Gene3D" id="1.10.1900.10">
    <property type="entry name" value="c-terminal domain of poly(a) binding protein"/>
    <property type="match status" value="1"/>
</dbReference>
<dbReference type="PANTHER" id="PTHR48034">
    <property type="entry name" value="TRANSFORMER-2 SEX-DETERMINING PROTEIN-RELATED"/>
    <property type="match status" value="1"/>
</dbReference>
<feature type="domain" description="RRM" evidence="3">
    <location>
        <begin position="355"/>
        <end position="433"/>
    </location>
</feature>